<keyword evidence="2" id="KW-1185">Reference proteome</keyword>
<dbReference type="AlphaFoldDB" id="A0A1I5NMY8"/>
<dbReference type="Proteomes" id="UP000199227">
    <property type="component" value="Unassembled WGS sequence"/>
</dbReference>
<dbReference type="STRING" id="223786.SAMN05216234_11120"/>
<accession>A0A1I5NMY8</accession>
<dbReference type="EMBL" id="FOXB01000011">
    <property type="protein sequence ID" value="SFP22686.1"/>
    <property type="molecule type" value="Genomic_DNA"/>
</dbReference>
<sequence length="147" mass="17365">MKKILLVPFMIISLFGSKDHTFSLKELSSIQPGMGTVMMEYGYRFYVIYYAAKANNWDLAKYQLNEQLEIQEVGETTRPEYAEKLKKFESKYLTKLEKDIEVKDWIRFKKDYNEASEACNQCHYETGHKFIQYKLPAHPPTLLKMSL</sequence>
<protein>
    <recommendedName>
        <fullName evidence="3">Cytochrome C</fullName>
    </recommendedName>
</protein>
<evidence type="ECO:0008006" key="3">
    <source>
        <dbReference type="Google" id="ProtNLM"/>
    </source>
</evidence>
<proteinExistence type="predicted"/>
<evidence type="ECO:0000313" key="1">
    <source>
        <dbReference type="EMBL" id="SFP22686.1"/>
    </source>
</evidence>
<reference evidence="1 2" key="1">
    <citation type="submission" date="2016-10" db="EMBL/GenBank/DDBJ databases">
        <authorList>
            <person name="de Groot N.N."/>
        </authorList>
    </citation>
    <scope>NUCLEOTIDE SEQUENCE [LARGE SCALE GENOMIC DNA]</scope>
    <source>
        <strain evidence="1 2">EP1-55-1</strain>
    </source>
</reference>
<dbReference type="RefSeq" id="WP_092911843.1">
    <property type="nucleotide sequence ID" value="NZ_FOXB01000011.1"/>
</dbReference>
<name>A0A1I5NMY8_9BACT</name>
<evidence type="ECO:0000313" key="2">
    <source>
        <dbReference type="Proteomes" id="UP000199227"/>
    </source>
</evidence>
<dbReference type="OrthoDB" id="6402114at2"/>
<gene>
    <name evidence="1" type="ORF">SAMN05216234_11120</name>
</gene>
<organism evidence="1 2">
    <name type="scientific">Hydrogenimonas thermophila</name>
    <dbReference type="NCBI Taxonomy" id="223786"/>
    <lineage>
        <taxon>Bacteria</taxon>
        <taxon>Pseudomonadati</taxon>
        <taxon>Campylobacterota</taxon>
        <taxon>Epsilonproteobacteria</taxon>
        <taxon>Campylobacterales</taxon>
        <taxon>Hydrogenimonadaceae</taxon>
        <taxon>Hydrogenimonas</taxon>
    </lineage>
</organism>